<dbReference type="Proteomes" id="UP000244073">
    <property type="component" value="Unassembled WGS sequence"/>
</dbReference>
<dbReference type="SUPFAM" id="SSF54909">
    <property type="entry name" value="Dimeric alpha+beta barrel"/>
    <property type="match status" value="1"/>
</dbReference>
<reference evidence="2 3" key="1">
    <citation type="journal article" date="2018" name="Proc. Natl. Acad. Sci. U.S.A.">
        <title>Linking secondary metabolites to gene clusters through genome sequencing of six diverse Aspergillus species.</title>
        <authorList>
            <person name="Kaerboelling I."/>
            <person name="Vesth T.C."/>
            <person name="Frisvad J.C."/>
            <person name="Nybo J.L."/>
            <person name="Theobald S."/>
            <person name="Kuo A."/>
            <person name="Bowyer P."/>
            <person name="Matsuda Y."/>
            <person name="Mondo S."/>
            <person name="Lyhne E.K."/>
            <person name="Kogle M.E."/>
            <person name="Clum A."/>
            <person name="Lipzen A."/>
            <person name="Salamov A."/>
            <person name="Ngan C.Y."/>
            <person name="Daum C."/>
            <person name="Chiniquy J."/>
            <person name="Barry K."/>
            <person name="LaButti K."/>
            <person name="Haridas S."/>
            <person name="Simmons B.A."/>
            <person name="Magnuson J.K."/>
            <person name="Mortensen U.H."/>
            <person name="Larsen T.O."/>
            <person name="Grigoriev I.V."/>
            <person name="Baker S.E."/>
            <person name="Andersen M.R."/>
        </authorList>
    </citation>
    <scope>NUCLEOTIDE SEQUENCE [LARGE SCALE GENOMIC DNA]</scope>
    <source>
        <strain evidence="2 3">IBT 24754</strain>
    </source>
</reference>
<evidence type="ECO:0000313" key="3">
    <source>
        <dbReference type="Proteomes" id="UP000244073"/>
    </source>
</evidence>
<name>A0A2T5LM33_9EURO</name>
<dbReference type="VEuPathDB" id="FungiDB:P175DRAFT_0487761"/>
<dbReference type="GeneID" id="63812561"/>
<dbReference type="Pfam" id="PF03795">
    <property type="entry name" value="YCII"/>
    <property type="match status" value="1"/>
</dbReference>
<dbReference type="RefSeq" id="XP_040748733.1">
    <property type="nucleotide sequence ID" value="XM_040895679.1"/>
</dbReference>
<comment type="caution">
    <text evidence="2">The sequence shown here is derived from an EMBL/GenBank/DDBJ whole genome shotgun (WGS) entry which is preliminary data.</text>
</comment>
<dbReference type="AlphaFoldDB" id="A0A2T5LM33"/>
<dbReference type="InterPro" id="IPR005545">
    <property type="entry name" value="YCII"/>
</dbReference>
<dbReference type="OrthoDB" id="5519740at2759"/>
<sequence length="107" mass="11558">MAPKEYLCIIPDKPGTLAKRLEVRPQHLEGVKPLVAAGKVVVGGAMFDSHPVEGETPSFKGSALICIAETEEEVKEVIWGDVYTRTGVWDVDAAQIIPFKSAVRVAV</sequence>
<feature type="domain" description="YCII-related" evidence="1">
    <location>
        <begin position="6"/>
        <end position="91"/>
    </location>
</feature>
<evidence type="ECO:0000259" key="1">
    <source>
        <dbReference type="Pfam" id="PF03795"/>
    </source>
</evidence>
<organism evidence="2 3">
    <name type="scientific">Aspergillus ochraceoroseus IBT 24754</name>
    <dbReference type="NCBI Taxonomy" id="1392256"/>
    <lineage>
        <taxon>Eukaryota</taxon>
        <taxon>Fungi</taxon>
        <taxon>Dikarya</taxon>
        <taxon>Ascomycota</taxon>
        <taxon>Pezizomycotina</taxon>
        <taxon>Eurotiomycetes</taxon>
        <taxon>Eurotiomycetidae</taxon>
        <taxon>Eurotiales</taxon>
        <taxon>Aspergillaceae</taxon>
        <taxon>Aspergillus</taxon>
        <taxon>Aspergillus subgen. Nidulantes</taxon>
    </lineage>
</organism>
<dbReference type="EMBL" id="MSFN02000011">
    <property type="protein sequence ID" value="PTU17341.1"/>
    <property type="molecule type" value="Genomic_DNA"/>
</dbReference>
<dbReference type="Gene3D" id="3.30.70.1060">
    <property type="entry name" value="Dimeric alpha+beta barrel"/>
    <property type="match status" value="1"/>
</dbReference>
<dbReference type="InterPro" id="IPR011008">
    <property type="entry name" value="Dimeric_a/b-barrel"/>
</dbReference>
<dbReference type="InterPro" id="IPR051807">
    <property type="entry name" value="Sec-metab_biosynth-assoc"/>
</dbReference>
<proteinExistence type="predicted"/>
<evidence type="ECO:0000313" key="2">
    <source>
        <dbReference type="EMBL" id="PTU17341.1"/>
    </source>
</evidence>
<gene>
    <name evidence="2" type="ORF">P175DRAFT_0487761</name>
</gene>
<protein>
    <recommendedName>
        <fullName evidence="1">YCII-related domain-containing protein</fullName>
    </recommendedName>
</protein>
<dbReference type="PANTHER" id="PTHR33606">
    <property type="entry name" value="PROTEIN YCII"/>
    <property type="match status" value="1"/>
</dbReference>
<dbReference type="PANTHER" id="PTHR33606:SF3">
    <property type="entry name" value="PROTEIN YCII"/>
    <property type="match status" value="1"/>
</dbReference>
<accession>A0A2T5LM33</accession>